<dbReference type="RefSeq" id="WP_133993056.1">
    <property type="nucleotide sequence ID" value="NZ_SODV01000001.1"/>
</dbReference>
<keyword evidence="3" id="KW-1003">Cell membrane</keyword>
<dbReference type="Pfam" id="PF02687">
    <property type="entry name" value="FtsX"/>
    <property type="match status" value="1"/>
</dbReference>
<feature type="domain" description="MacB-like periplasmic core" evidence="9">
    <location>
        <begin position="26"/>
        <end position="246"/>
    </location>
</feature>
<evidence type="ECO:0000256" key="2">
    <source>
        <dbReference type="ARBA" id="ARBA00005236"/>
    </source>
</evidence>
<sequence>MNIARFIAQRIAFNPERTFSRFIIRLAVVATTLSVAVMIVALAFTNGFQRAISQKVFSFWGHIRVEHYEPEQTIIAEETPIAKNDTVVQALHSNPGVAYVDAFATKSAMLKTNEGIEGILFKGVEKDFHFERLSAFLKQGHWVSFPDSGYSHEIDLSEYTANQLKLKVGDEVLIYFIQPNAPPRARKLKVAGIYKTGIEEYDHNFALGDLSLVRRLNDWDSTKIGGYEVCVRDARQMRAVNDSIRELLPPEWNCQTIQDVYPNIFDWLNLQNITKILTLVIMIVVAVLNLITCLIILVLERTRMVGVLKAIGSSDQTIQTIFLTHAALITGWGILLGTTLGLGLCWIQQRTGLIKLDEDAYYMSVAPVHVVGWQVLLIDAVTLLVCFLVLLIPVQLVQRISPVKAIRFN</sequence>
<evidence type="ECO:0000256" key="4">
    <source>
        <dbReference type="ARBA" id="ARBA00022692"/>
    </source>
</evidence>
<feature type="domain" description="ABC3 transporter permease C-terminal" evidence="8">
    <location>
        <begin position="277"/>
        <end position="402"/>
    </location>
</feature>
<dbReference type="InterPro" id="IPR051447">
    <property type="entry name" value="Lipoprotein-release_system"/>
</dbReference>
<dbReference type="Proteomes" id="UP000294498">
    <property type="component" value="Unassembled WGS sequence"/>
</dbReference>
<keyword evidence="4 7" id="KW-0812">Transmembrane</keyword>
<keyword evidence="11" id="KW-1185">Reference proteome</keyword>
<comment type="similarity">
    <text evidence="2">Belongs to the ABC-4 integral membrane protein family. LolC/E subfamily.</text>
</comment>
<evidence type="ECO:0000313" key="10">
    <source>
        <dbReference type="EMBL" id="TDX00935.1"/>
    </source>
</evidence>
<evidence type="ECO:0000256" key="3">
    <source>
        <dbReference type="ARBA" id="ARBA00022475"/>
    </source>
</evidence>
<evidence type="ECO:0000313" key="11">
    <source>
        <dbReference type="Proteomes" id="UP000294498"/>
    </source>
</evidence>
<dbReference type="InterPro" id="IPR003838">
    <property type="entry name" value="ABC3_permease_C"/>
</dbReference>
<protein>
    <submittedName>
        <fullName evidence="10">Lipoprotein-releasing system permease protein</fullName>
    </submittedName>
</protein>
<feature type="transmembrane region" description="Helical" evidence="7">
    <location>
        <begin position="22"/>
        <end position="44"/>
    </location>
</feature>
<evidence type="ECO:0000259" key="8">
    <source>
        <dbReference type="Pfam" id="PF02687"/>
    </source>
</evidence>
<dbReference type="PANTHER" id="PTHR30489:SF0">
    <property type="entry name" value="LIPOPROTEIN-RELEASING SYSTEM TRANSMEMBRANE PROTEIN LOLE"/>
    <property type="match status" value="1"/>
</dbReference>
<name>A0A4R8DU12_9BACT</name>
<feature type="transmembrane region" description="Helical" evidence="7">
    <location>
        <begin position="276"/>
        <end position="299"/>
    </location>
</feature>
<organism evidence="10 11">
    <name type="scientific">Dinghuibacter silviterrae</name>
    <dbReference type="NCBI Taxonomy" id="1539049"/>
    <lineage>
        <taxon>Bacteria</taxon>
        <taxon>Pseudomonadati</taxon>
        <taxon>Bacteroidota</taxon>
        <taxon>Chitinophagia</taxon>
        <taxon>Chitinophagales</taxon>
        <taxon>Chitinophagaceae</taxon>
        <taxon>Dinghuibacter</taxon>
    </lineage>
</organism>
<comment type="caution">
    <text evidence="10">The sequence shown here is derived from an EMBL/GenBank/DDBJ whole genome shotgun (WGS) entry which is preliminary data.</text>
</comment>
<feature type="transmembrane region" description="Helical" evidence="7">
    <location>
        <begin position="371"/>
        <end position="394"/>
    </location>
</feature>
<gene>
    <name evidence="10" type="ORF">EDB95_1965</name>
</gene>
<proteinExistence type="inferred from homology"/>
<evidence type="ECO:0000259" key="9">
    <source>
        <dbReference type="Pfam" id="PF12704"/>
    </source>
</evidence>
<comment type="subcellular location">
    <subcellularLocation>
        <location evidence="1">Cell membrane</location>
        <topology evidence="1">Multi-pass membrane protein</topology>
    </subcellularLocation>
</comment>
<evidence type="ECO:0000256" key="7">
    <source>
        <dbReference type="SAM" id="Phobius"/>
    </source>
</evidence>
<dbReference type="InterPro" id="IPR025857">
    <property type="entry name" value="MacB_PCD"/>
</dbReference>
<dbReference type="AlphaFoldDB" id="A0A4R8DU12"/>
<evidence type="ECO:0000256" key="6">
    <source>
        <dbReference type="ARBA" id="ARBA00023136"/>
    </source>
</evidence>
<dbReference type="EMBL" id="SODV01000001">
    <property type="protein sequence ID" value="TDX00935.1"/>
    <property type="molecule type" value="Genomic_DNA"/>
</dbReference>
<evidence type="ECO:0000256" key="5">
    <source>
        <dbReference type="ARBA" id="ARBA00022989"/>
    </source>
</evidence>
<feature type="transmembrane region" description="Helical" evidence="7">
    <location>
        <begin position="320"/>
        <end position="349"/>
    </location>
</feature>
<dbReference type="GO" id="GO:0098797">
    <property type="term" value="C:plasma membrane protein complex"/>
    <property type="evidence" value="ECO:0007669"/>
    <property type="project" value="TreeGrafter"/>
</dbReference>
<dbReference type="GO" id="GO:0044874">
    <property type="term" value="P:lipoprotein localization to outer membrane"/>
    <property type="evidence" value="ECO:0007669"/>
    <property type="project" value="TreeGrafter"/>
</dbReference>
<dbReference type="Pfam" id="PF12704">
    <property type="entry name" value="MacB_PCD"/>
    <property type="match status" value="1"/>
</dbReference>
<keyword evidence="10" id="KW-0449">Lipoprotein</keyword>
<dbReference type="PANTHER" id="PTHR30489">
    <property type="entry name" value="LIPOPROTEIN-RELEASING SYSTEM TRANSMEMBRANE PROTEIN LOLE"/>
    <property type="match status" value="1"/>
</dbReference>
<accession>A0A4R8DU12</accession>
<evidence type="ECO:0000256" key="1">
    <source>
        <dbReference type="ARBA" id="ARBA00004651"/>
    </source>
</evidence>
<keyword evidence="5 7" id="KW-1133">Transmembrane helix</keyword>
<dbReference type="OrthoDB" id="1522670at2"/>
<reference evidence="10 11" key="1">
    <citation type="submission" date="2019-03" db="EMBL/GenBank/DDBJ databases">
        <title>Genomic Encyclopedia of Type Strains, Phase IV (KMG-IV): sequencing the most valuable type-strain genomes for metagenomic binning, comparative biology and taxonomic classification.</title>
        <authorList>
            <person name="Goeker M."/>
        </authorList>
    </citation>
    <scope>NUCLEOTIDE SEQUENCE [LARGE SCALE GENOMIC DNA]</scope>
    <source>
        <strain evidence="10 11">DSM 100059</strain>
    </source>
</reference>
<keyword evidence="6 7" id="KW-0472">Membrane</keyword>